<evidence type="ECO:0000256" key="1">
    <source>
        <dbReference type="ARBA" id="ARBA00004141"/>
    </source>
</evidence>
<dbReference type="GO" id="GO:0016020">
    <property type="term" value="C:membrane"/>
    <property type="evidence" value="ECO:0007669"/>
    <property type="project" value="UniProtKB-SubCell"/>
</dbReference>
<organism evidence="6 7">
    <name type="scientific">Lentithecium fluviatile CBS 122367</name>
    <dbReference type="NCBI Taxonomy" id="1168545"/>
    <lineage>
        <taxon>Eukaryota</taxon>
        <taxon>Fungi</taxon>
        <taxon>Dikarya</taxon>
        <taxon>Ascomycota</taxon>
        <taxon>Pezizomycotina</taxon>
        <taxon>Dothideomycetes</taxon>
        <taxon>Pleosporomycetidae</taxon>
        <taxon>Pleosporales</taxon>
        <taxon>Massarineae</taxon>
        <taxon>Lentitheciaceae</taxon>
        <taxon>Lentithecium</taxon>
    </lineage>
</organism>
<dbReference type="Proteomes" id="UP000799291">
    <property type="component" value="Unassembled WGS sequence"/>
</dbReference>
<sequence>LPELMKAVRGRTITSRHKVHAFYRPSALAVARAISDVPVLLAELSLFSIFMYFMAGFDVDVEKF</sequence>
<reference evidence="6" key="1">
    <citation type="journal article" date="2020" name="Stud. Mycol.">
        <title>101 Dothideomycetes genomes: a test case for predicting lifestyles and emergence of pathogens.</title>
        <authorList>
            <person name="Haridas S."/>
            <person name="Albert R."/>
            <person name="Binder M."/>
            <person name="Bloem J."/>
            <person name="Labutti K."/>
            <person name="Salamov A."/>
            <person name="Andreopoulos B."/>
            <person name="Baker S."/>
            <person name="Barry K."/>
            <person name="Bills G."/>
            <person name="Bluhm B."/>
            <person name="Cannon C."/>
            <person name="Castanera R."/>
            <person name="Culley D."/>
            <person name="Daum C."/>
            <person name="Ezra D."/>
            <person name="Gonzalez J."/>
            <person name="Henrissat B."/>
            <person name="Kuo A."/>
            <person name="Liang C."/>
            <person name="Lipzen A."/>
            <person name="Lutzoni F."/>
            <person name="Magnuson J."/>
            <person name="Mondo S."/>
            <person name="Nolan M."/>
            <person name="Ohm R."/>
            <person name="Pangilinan J."/>
            <person name="Park H.-J."/>
            <person name="Ramirez L."/>
            <person name="Alfaro M."/>
            <person name="Sun H."/>
            <person name="Tritt A."/>
            <person name="Yoshinaga Y."/>
            <person name="Zwiers L.-H."/>
            <person name="Turgeon B."/>
            <person name="Goodwin S."/>
            <person name="Spatafora J."/>
            <person name="Crous P."/>
            <person name="Grigoriev I."/>
        </authorList>
    </citation>
    <scope>NUCLEOTIDE SEQUENCE</scope>
    <source>
        <strain evidence="6">CBS 122367</strain>
    </source>
</reference>
<evidence type="ECO:0000256" key="4">
    <source>
        <dbReference type="ARBA" id="ARBA00023136"/>
    </source>
</evidence>
<accession>A0A6G1ITQ0</accession>
<evidence type="ECO:0000313" key="7">
    <source>
        <dbReference type="Proteomes" id="UP000799291"/>
    </source>
</evidence>
<keyword evidence="7" id="KW-1185">Reference proteome</keyword>
<dbReference type="OrthoDB" id="245989at2759"/>
<proteinExistence type="predicted"/>
<dbReference type="Pfam" id="PF01061">
    <property type="entry name" value="ABC2_membrane"/>
    <property type="match status" value="1"/>
</dbReference>
<evidence type="ECO:0000313" key="6">
    <source>
        <dbReference type="EMBL" id="KAF2681612.1"/>
    </source>
</evidence>
<gene>
    <name evidence="6" type="ORF">K458DRAFT_308787</name>
</gene>
<dbReference type="InterPro" id="IPR013525">
    <property type="entry name" value="ABC2_TM"/>
</dbReference>
<comment type="subcellular location">
    <subcellularLocation>
        <location evidence="1">Membrane</location>
        <topology evidence="1">Multi-pass membrane protein</topology>
    </subcellularLocation>
</comment>
<feature type="domain" description="ABC-2 type transporter transmembrane" evidence="5">
    <location>
        <begin position="6"/>
        <end position="64"/>
    </location>
</feature>
<evidence type="ECO:0000256" key="2">
    <source>
        <dbReference type="ARBA" id="ARBA00022692"/>
    </source>
</evidence>
<feature type="non-terminal residue" evidence="6">
    <location>
        <position position="1"/>
    </location>
</feature>
<dbReference type="AlphaFoldDB" id="A0A6G1ITQ0"/>
<dbReference type="GO" id="GO:0140359">
    <property type="term" value="F:ABC-type transporter activity"/>
    <property type="evidence" value="ECO:0007669"/>
    <property type="project" value="InterPro"/>
</dbReference>
<protein>
    <recommendedName>
        <fullName evidence="5">ABC-2 type transporter transmembrane domain-containing protein</fullName>
    </recommendedName>
</protein>
<keyword evidence="2" id="KW-0812">Transmembrane</keyword>
<name>A0A6G1ITQ0_9PLEO</name>
<keyword evidence="3" id="KW-1133">Transmembrane helix</keyword>
<keyword evidence="4" id="KW-0472">Membrane</keyword>
<dbReference type="EMBL" id="MU005590">
    <property type="protein sequence ID" value="KAF2681612.1"/>
    <property type="molecule type" value="Genomic_DNA"/>
</dbReference>
<evidence type="ECO:0000256" key="3">
    <source>
        <dbReference type="ARBA" id="ARBA00022989"/>
    </source>
</evidence>
<evidence type="ECO:0000259" key="5">
    <source>
        <dbReference type="Pfam" id="PF01061"/>
    </source>
</evidence>